<comment type="caution">
    <text evidence="1">The sequence shown here is derived from an EMBL/GenBank/DDBJ whole genome shotgun (WGS) entry which is preliminary data.</text>
</comment>
<dbReference type="Proteomes" id="UP000530514">
    <property type="component" value="Unassembled WGS sequence"/>
</dbReference>
<reference evidence="1 2" key="1">
    <citation type="submission" date="2020-07" db="EMBL/GenBank/DDBJ databases">
        <authorList>
            <person name="Feng H."/>
        </authorList>
    </citation>
    <scope>NUCLEOTIDE SEQUENCE [LARGE SCALE GENOMIC DNA]</scope>
    <source>
        <strain evidence="2">s-11</strain>
    </source>
</reference>
<proteinExistence type="predicted"/>
<dbReference type="EMBL" id="JACEIP010000014">
    <property type="protein sequence ID" value="MBA4543313.1"/>
    <property type="molecule type" value="Genomic_DNA"/>
</dbReference>
<dbReference type="AlphaFoldDB" id="A0A7W2AIW2"/>
<dbReference type="OrthoDB" id="2989194at2"/>
<name>A0A7W2AIW2_9BACL</name>
<protein>
    <submittedName>
        <fullName evidence="1">Uncharacterized protein</fullName>
    </submittedName>
</protein>
<keyword evidence="2" id="KW-1185">Reference proteome</keyword>
<evidence type="ECO:0000313" key="2">
    <source>
        <dbReference type="Proteomes" id="UP000530514"/>
    </source>
</evidence>
<organism evidence="1 2">
    <name type="scientific">Thermoactinomyces daqus</name>
    <dbReference type="NCBI Taxonomy" id="1329516"/>
    <lineage>
        <taxon>Bacteria</taxon>
        <taxon>Bacillati</taxon>
        <taxon>Bacillota</taxon>
        <taxon>Bacilli</taxon>
        <taxon>Bacillales</taxon>
        <taxon>Thermoactinomycetaceae</taxon>
        <taxon>Thermoactinomyces</taxon>
    </lineage>
</organism>
<accession>A0A7W2AIW2</accession>
<gene>
    <name evidence="1" type="ORF">H1164_10440</name>
</gene>
<evidence type="ECO:0000313" key="1">
    <source>
        <dbReference type="EMBL" id="MBA4543313.1"/>
    </source>
</evidence>
<sequence length="130" mass="15099">MSKRYIPRIREAAIPEDGGWMKLQEEGAPVLVLSVPEWSDELKQSVSGYEHTWMYDRANDAYLFCFRLEEGREYAIAFAREHAGILLNDDRARGKFSLLVTAQHLKETEDLKPCFLFRGISLKRHPRAGW</sequence>
<dbReference type="RefSeq" id="WP_033100036.1">
    <property type="nucleotide sequence ID" value="NZ_JACEIP010000014.1"/>
</dbReference>